<dbReference type="InterPro" id="IPR007296">
    <property type="entry name" value="DUF403"/>
</dbReference>
<dbReference type="EMBL" id="BSOH01000007">
    <property type="protein sequence ID" value="GLR16955.1"/>
    <property type="molecule type" value="Genomic_DNA"/>
</dbReference>
<reference evidence="2" key="1">
    <citation type="journal article" date="2014" name="Int. J. Syst. Evol. Microbiol.">
        <title>Complete genome sequence of Corynebacterium casei LMG S-19264T (=DSM 44701T), isolated from a smear-ripened cheese.</title>
        <authorList>
            <consortium name="US DOE Joint Genome Institute (JGI-PGF)"/>
            <person name="Walter F."/>
            <person name="Albersmeier A."/>
            <person name="Kalinowski J."/>
            <person name="Ruckert C."/>
        </authorList>
    </citation>
    <scope>NUCLEOTIDE SEQUENCE</scope>
    <source>
        <strain evidence="2">NBRC 108769</strain>
    </source>
</reference>
<name>A0AA37SRX6_9BACT</name>
<comment type="caution">
    <text evidence="2">The sequence shown here is derived from an EMBL/GenBank/DDBJ whole genome shotgun (WGS) entry which is preliminary data.</text>
</comment>
<sequence>MLARVAESLYWIGRNLERAEHCSRFLKVQYFSTLDSPMLSNRDFTLRSIMFMAGTNYQVQGELHEKDMWKNVIFDINNPNTIFSIIKNARENARSIRNSLSMEIWESINKLYLLCSSYEEYKFSSGALFKFSEEMKSNISVIKSNVTNTILQDDIYHFITMGIFVERSMQVLRIVRNKISDWVILSNDGENKALVSYQWTILLKSLEAFDIYNTLHPGKKSRETIFKLVFTNPLFPRSVDYSLSHLQKSIAAISVRPEGYDLLIKNLTDEMNAISLFDGFDDEDLVVQHVNENYERIAKIHNDLHNIYFK</sequence>
<proteinExistence type="predicted"/>
<keyword evidence="3" id="KW-1185">Reference proteome</keyword>
<feature type="domain" description="DUF403" evidence="1">
    <location>
        <begin position="1"/>
        <end position="309"/>
    </location>
</feature>
<evidence type="ECO:0000313" key="2">
    <source>
        <dbReference type="EMBL" id="GLR16955.1"/>
    </source>
</evidence>
<dbReference type="InterPro" id="IPR051680">
    <property type="entry name" value="ATP-dep_Glu-Cys_Ligase-2"/>
</dbReference>
<evidence type="ECO:0000259" key="1">
    <source>
        <dbReference type="Pfam" id="PF04168"/>
    </source>
</evidence>
<evidence type="ECO:0000313" key="3">
    <source>
        <dbReference type="Proteomes" id="UP001156666"/>
    </source>
</evidence>
<organism evidence="2 3">
    <name type="scientific">Portibacter lacus</name>
    <dbReference type="NCBI Taxonomy" id="1099794"/>
    <lineage>
        <taxon>Bacteria</taxon>
        <taxon>Pseudomonadati</taxon>
        <taxon>Bacteroidota</taxon>
        <taxon>Saprospiria</taxon>
        <taxon>Saprospirales</taxon>
        <taxon>Haliscomenobacteraceae</taxon>
        <taxon>Portibacter</taxon>
    </lineage>
</organism>
<accession>A0AA37SRX6</accession>
<dbReference type="AlphaFoldDB" id="A0AA37SRX6"/>
<dbReference type="Proteomes" id="UP001156666">
    <property type="component" value="Unassembled WGS sequence"/>
</dbReference>
<dbReference type="RefSeq" id="WP_235290866.1">
    <property type="nucleotide sequence ID" value="NZ_BSOH01000007.1"/>
</dbReference>
<reference evidence="2" key="2">
    <citation type="submission" date="2023-01" db="EMBL/GenBank/DDBJ databases">
        <title>Draft genome sequence of Portibacter lacus strain NBRC 108769.</title>
        <authorList>
            <person name="Sun Q."/>
            <person name="Mori K."/>
        </authorList>
    </citation>
    <scope>NUCLEOTIDE SEQUENCE</scope>
    <source>
        <strain evidence="2">NBRC 108769</strain>
    </source>
</reference>
<gene>
    <name evidence="2" type="ORF">GCM10007940_15700</name>
</gene>
<dbReference type="PANTHER" id="PTHR34595">
    <property type="entry name" value="BLR5612 PROTEIN"/>
    <property type="match status" value="1"/>
</dbReference>
<protein>
    <recommendedName>
        <fullName evidence="1">DUF403 domain-containing protein</fullName>
    </recommendedName>
</protein>
<dbReference type="PANTHER" id="PTHR34595:SF7">
    <property type="entry name" value="SLL1039 PROTEIN"/>
    <property type="match status" value="1"/>
</dbReference>
<dbReference type="Pfam" id="PF04168">
    <property type="entry name" value="Alpha-E"/>
    <property type="match status" value="1"/>
</dbReference>